<comment type="caution">
    <text evidence="2">The sequence shown here is derived from an EMBL/GenBank/DDBJ whole genome shotgun (WGS) entry which is preliminary data.</text>
</comment>
<evidence type="ECO:0000259" key="1">
    <source>
        <dbReference type="PROSITE" id="PS51186"/>
    </source>
</evidence>
<dbReference type="Proteomes" id="UP001382455">
    <property type="component" value="Unassembled WGS sequence"/>
</dbReference>
<dbReference type="PROSITE" id="PS51186">
    <property type="entry name" value="GNAT"/>
    <property type="match status" value="1"/>
</dbReference>
<protein>
    <submittedName>
        <fullName evidence="2">GNAT family N-acetyltransferase</fullName>
        <ecNumber evidence="2">2.3.1.-</ecNumber>
    </submittedName>
</protein>
<dbReference type="PANTHER" id="PTHR43441">
    <property type="entry name" value="RIBOSOMAL-PROTEIN-SERINE ACETYLTRANSFERASE"/>
    <property type="match status" value="1"/>
</dbReference>
<dbReference type="InterPro" id="IPR016181">
    <property type="entry name" value="Acyl_CoA_acyltransferase"/>
</dbReference>
<dbReference type="PANTHER" id="PTHR43441:SF12">
    <property type="entry name" value="RIBOSOMAL N-ACETYLTRANSFERASE YDAF-RELATED"/>
    <property type="match status" value="1"/>
</dbReference>
<evidence type="ECO:0000313" key="2">
    <source>
        <dbReference type="EMBL" id="MEI4551952.1"/>
    </source>
</evidence>
<name>A0ABU8F110_9GAMM</name>
<dbReference type="InterPro" id="IPR051908">
    <property type="entry name" value="Ribosomal_N-acetyltransferase"/>
</dbReference>
<dbReference type="GO" id="GO:0016746">
    <property type="term" value="F:acyltransferase activity"/>
    <property type="evidence" value="ECO:0007669"/>
    <property type="project" value="UniProtKB-KW"/>
</dbReference>
<dbReference type="RefSeq" id="WP_336436836.1">
    <property type="nucleotide sequence ID" value="NZ_JBAWKS010000002.1"/>
</dbReference>
<dbReference type="EMBL" id="JBAWKS010000002">
    <property type="protein sequence ID" value="MEI4551952.1"/>
    <property type="molecule type" value="Genomic_DNA"/>
</dbReference>
<dbReference type="EC" id="2.3.1.-" evidence="2"/>
<keyword evidence="2" id="KW-0808">Transferase</keyword>
<dbReference type="SUPFAM" id="SSF55729">
    <property type="entry name" value="Acyl-CoA N-acyltransferases (Nat)"/>
    <property type="match status" value="1"/>
</dbReference>
<accession>A0ABU8F110</accession>
<evidence type="ECO:0000313" key="3">
    <source>
        <dbReference type="Proteomes" id="UP001382455"/>
    </source>
</evidence>
<feature type="domain" description="N-acetyltransferase" evidence="1">
    <location>
        <begin position="21"/>
        <end position="176"/>
    </location>
</feature>
<keyword evidence="2" id="KW-0012">Acyltransferase</keyword>
<dbReference type="InterPro" id="IPR000182">
    <property type="entry name" value="GNAT_dom"/>
</dbReference>
<proteinExistence type="predicted"/>
<gene>
    <name evidence="2" type="ORF">WAE96_19910</name>
</gene>
<reference evidence="2 3" key="1">
    <citation type="submission" date="2023-12" db="EMBL/GenBank/DDBJ databases">
        <title>Friends and Foes: Symbiotic and Algicidal bacterial influence on Karenia brevis blooms.</title>
        <authorList>
            <person name="Fei C."/>
            <person name="Mohamed A.R."/>
            <person name="Booker A."/>
            <person name="Arshad M."/>
            <person name="Klass S."/>
            <person name="Ahn S."/>
            <person name="Gilbert P.M."/>
            <person name="Heil C.A."/>
            <person name="Martinez J.M."/>
            <person name="Amin S.A."/>
        </authorList>
    </citation>
    <scope>NUCLEOTIDE SEQUENCE [LARGE SCALE GENOMIC DNA]</scope>
    <source>
        <strain evidence="2 3">CE15</strain>
    </source>
</reference>
<sequence length="177" mass="19839">MFTLAVDNTLKLALVDAKFATTYFDIVTKQRDYLSRWLIWPSHADSTEFFSDFITRSLIDYANGKSLVCAMIYEGELVGNVSFNAIDHTLKKVEIGYWLSCDFQGKGIVTRAVTKLIELAFTQYEMEKVEIAVAVNNTASRNVCERLGFSLEGVITCAENLNGKIVDHAIYGLKRGS</sequence>
<organism evidence="2 3">
    <name type="scientific">Pseudoalteromonas spongiae</name>
    <dbReference type="NCBI Taxonomy" id="298657"/>
    <lineage>
        <taxon>Bacteria</taxon>
        <taxon>Pseudomonadati</taxon>
        <taxon>Pseudomonadota</taxon>
        <taxon>Gammaproteobacteria</taxon>
        <taxon>Alteromonadales</taxon>
        <taxon>Pseudoalteromonadaceae</taxon>
        <taxon>Pseudoalteromonas</taxon>
    </lineage>
</organism>
<keyword evidence="3" id="KW-1185">Reference proteome</keyword>
<dbReference type="Gene3D" id="3.40.630.30">
    <property type="match status" value="1"/>
</dbReference>
<dbReference type="Pfam" id="PF13302">
    <property type="entry name" value="Acetyltransf_3"/>
    <property type="match status" value="1"/>
</dbReference>